<dbReference type="PIRSF" id="PIRSF018249">
    <property type="entry name" value="MyrA_prd"/>
    <property type="match status" value="1"/>
</dbReference>
<dbReference type="PANTHER" id="PTHR42912">
    <property type="entry name" value="METHYLTRANSFERASE"/>
    <property type="match status" value="1"/>
</dbReference>
<evidence type="ECO:0000313" key="5">
    <source>
        <dbReference type="EMBL" id="SHJ49399.1"/>
    </source>
</evidence>
<sequence>MMDRILACPVCGGHLKSDGKTLECKKGHTFDWAAKGYANLLLSQDKSSKNPGDSKEMVKARRRFFEEGYYSPLASALAGAVLEQLRGMARDPLVILDAGCGEGYYTRMVGESLRQAGLQASMLGMDISREAIRLAAGYKEARFFVASLFKLPLADNSVDLIINCFAPACDREFSRVLKPNGRLITVFPGREHLFSLKSILYDNPYENDEKGPELPSFQVLETKKVTHAITIEGNERVLDLLAMTPYFWRTPEAGINRLKAVETLTTTIDFIIQVSGLK</sequence>
<reference evidence="5 6" key="1">
    <citation type="submission" date="2016-11" db="EMBL/GenBank/DDBJ databases">
        <authorList>
            <person name="Varghese N."/>
            <person name="Submissions S."/>
        </authorList>
    </citation>
    <scope>NUCLEOTIDE SEQUENCE [LARGE SCALE GENOMIC DNA]</scope>
    <source>
        <strain evidence="5 6">DSM 19027</strain>
    </source>
</reference>
<feature type="binding site" evidence="1">
    <location>
        <position position="28"/>
    </location>
    <ligand>
        <name>Zn(2+)</name>
        <dbReference type="ChEBI" id="CHEBI:29105"/>
    </ligand>
</feature>
<keyword evidence="1" id="KW-0479">Metal-binding</keyword>
<evidence type="ECO:0000313" key="6">
    <source>
        <dbReference type="Proteomes" id="UP000324781"/>
    </source>
</evidence>
<dbReference type="SUPFAM" id="SSF53335">
    <property type="entry name" value="S-adenosyl-L-methionine-dependent methyltransferases"/>
    <property type="match status" value="1"/>
</dbReference>
<dbReference type="CDD" id="cd02440">
    <property type="entry name" value="AdoMet_MTases"/>
    <property type="match status" value="1"/>
</dbReference>
<dbReference type="Pfam" id="PF13847">
    <property type="entry name" value="Methyltransf_31"/>
    <property type="match status" value="1"/>
</dbReference>
<feature type="binding site" evidence="2">
    <location>
        <position position="70"/>
    </location>
    <ligand>
        <name>S-adenosyl-L-methionine</name>
        <dbReference type="ChEBI" id="CHEBI:59789"/>
    </ligand>
</feature>
<evidence type="ECO:0000259" key="3">
    <source>
        <dbReference type="Pfam" id="PF13847"/>
    </source>
</evidence>
<keyword evidence="1" id="KW-0862">Zinc</keyword>
<dbReference type="Pfam" id="PF21302">
    <property type="entry name" value="Zn_ribbon_RlmA"/>
    <property type="match status" value="1"/>
</dbReference>
<dbReference type="GO" id="GO:0008168">
    <property type="term" value="F:methyltransferase activity"/>
    <property type="evidence" value="ECO:0007669"/>
    <property type="project" value="UniProtKB-KW"/>
</dbReference>
<dbReference type="Proteomes" id="UP000324781">
    <property type="component" value="Unassembled WGS sequence"/>
</dbReference>
<dbReference type="InterPro" id="IPR025714">
    <property type="entry name" value="Methyltranfer_dom"/>
</dbReference>
<evidence type="ECO:0000256" key="2">
    <source>
        <dbReference type="PIRSR" id="PIRSR018249-2"/>
    </source>
</evidence>
<dbReference type="EMBL" id="FQZP01000061">
    <property type="protein sequence ID" value="SHJ49399.1"/>
    <property type="molecule type" value="Genomic_DNA"/>
</dbReference>
<dbReference type="AlphaFoldDB" id="A0A1M6JRS5"/>
<keyword evidence="2" id="KW-0949">S-adenosyl-L-methionine</keyword>
<keyword evidence="5" id="KW-0808">Transferase</keyword>
<evidence type="ECO:0000256" key="1">
    <source>
        <dbReference type="PIRSR" id="PIRSR018249-1"/>
    </source>
</evidence>
<feature type="domain" description="23S rRNA (guanine(745)-N(1))-methyltransferase N-terminal" evidence="4">
    <location>
        <begin position="7"/>
        <end position="49"/>
    </location>
</feature>
<feature type="domain" description="Methyltransferase" evidence="3">
    <location>
        <begin position="93"/>
        <end position="189"/>
    </location>
</feature>
<dbReference type="InterPro" id="IPR029063">
    <property type="entry name" value="SAM-dependent_MTases_sf"/>
</dbReference>
<keyword evidence="5" id="KW-0489">Methyltransferase</keyword>
<dbReference type="InterPro" id="IPR048647">
    <property type="entry name" value="RlmA_N"/>
</dbReference>
<feature type="binding site" evidence="1">
    <location>
        <position position="8"/>
    </location>
    <ligand>
        <name>Zn(2+)</name>
        <dbReference type="ChEBI" id="CHEBI:29105"/>
    </ligand>
</feature>
<name>A0A1M6JRS5_9FIRM</name>
<dbReference type="InterPro" id="IPR050508">
    <property type="entry name" value="Methyltransf_Superfamily"/>
</dbReference>
<dbReference type="Gene3D" id="3.40.50.150">
    <property type="entry name" value="Vaccinia Virus protein VP39"/>
    <property type="match status" value="1"/>
</dbReference>
<accession>A0A1M6JRS5</accession>
<protein>
    <submittedName>
        <fullName evidence="5">23S rRNA (Guanine745-N1)-methyltransferase</fullName>
    </submittedName>
</protein>
<organism evidence="5 6">
    <name type="scientific">Thermoclostridium caenicola</name>
    <dbReference type="NCBI Taxonomy" id="659425"/>
    <lineage>
        <taxon>Bacteria</taxon>
        <taxon>Bacillati</taxon>
        <taxon>Bacillota</taxon>
        <taxon>Clostridia</taxon>
        <taxon>Eubacteriales</taxon>
        <taxon>Oscillospiraceae</taxon>
        <taxon>Thermoclostridium</taxon>
    </lineage>
</organism>
<gene>
    <name evidence="5" type="ORF">SAMN05444373_10617</name>
</gene>
<feature type="binding site" evidence="1">
    <location>
        <position position="24"/>
    </location>
    <ligand>
        <name>Zn(2+)</name>
        <dbReference type="ChEBI" id="CHEBI:29105"/>
    </ligand>
</feature>
<dbReference type="GO" id="GO:0032259">
    <property type="term" value="P:methylation"/>
    <property type="evidence" value="ECO:0007669"/>
    <property type="project" value="UniProtKB-KW"/>
</dbReference>
<evidence type="ECO:0000259" key="4">
    <source>
        <dbReference type="Pfam" id="PF21302"/>
    </source>
</evidence>
<dbReference type="GO" id="GO:0046872">
    <property type="term" value="F:metal ion binding"/>
    <property type="evidence" value="ECO:0007669"/>
    <property type="project" value="UniProtKB-KW"/>
</dbReference>
<dbReference type="RefSeq" id="WP_188118524.1">
    <property type="nucleotide sequence ID" value="NZ_DAONMB010000069.1"/>
</dbReference>
<dbReference type="PANTHER" id="PTHR42912:SF45">
    <property type="entry name" value="23S RRNA (GUANINE(745)-N(1))-METHYLTRANSFERASE"/>
    <property type="match status" value="1"/>
</dbReference>
<feature type="binding site" evidence="1">
    <location>
        <position position="11"/>
    </location>
    <ligand>
        <name>Zn(2+)</name>
        <dbReference type="ChEBI" id="CHEBI:29105"/>
    </ligand>
</feature>
<keyword evidence="6" id="KW-1185">Reference proteome</keyword>
<feature type="binding site" evidence="2">
    <location>
        <begin position="102"/>
        <end position="103"/>
    </location>
    <ligand>
        <name>S-adenosyl-L-methionine</name>
        <dbReference type="ChEBI" id="CHEBI:59789"/>
    </ligand>
</feature>
<proteinExistence type="predicted"/>
<feature type="binding site" evidence="2">
    <location>
        <position position="192"/>
    </location>
    <ligand>
        <name>S-adenosyl-L-methionine</name>
        <dbReference type="ChEBI" id="CHEBI:59789"/>
    </ligand>
</feature>
<dbReference type="InterPro" id="IPR016718">
    <property type="entry name" value="rRNA_m1G-MeTrfase_A_prd"/>
</dbReference>